<evidence type="ECO:0000256" key="7">
    <source>
        <dbReference type="ARBA" id="ARBA00022989"/>
    </source>
</evidence>
<evidence type="ECO:0000256" key="9">
    <source>
        <dbReference type="ARBA" id="ARBA00023136"/>
    </source>
</evidence>
<dbReference type="PANTHER" id="PTHR37468:SF1">
    <property type="entry name" value="SULFATE TRANSPORTER CYSZ"/>
    <property type="match status" value="1"/>
</dbReference>
<evidence type="ECO:0000256" key="5">
    <source>
        <dbReference type="ARBA" id="ARBA00022605"/>
    </source>
</evidence>
<evidence type="ECO:0000256" key="11">
    <source>
        <dbReference type="HAMAP-Rule" id="MF_00468"/>
    </source>
</evidence>
<keyword evidence="5 11" id="KW-0028">Amino-acid biosynthesis</keyword>
<organism evidence="12 13">
    <name type="scientific">Serpens gallinarum</name>
    <dbReference type="NCBI Taxonomy" id="2763075"/>
    <lineage>
        <taxon>Bacteria</taxon>
        <taxon>Pseudomonadati</taxon>
        <taxon>Pseudomonadota</taxon>
        <taxon>Gammaproteobacteria</taxon>
        <taxon>Pseudomonadales</taxon>
        <taxon>Pseudomonadaceae</taxon>
        <taxon>Pseudomonas</taxon>
    </lineage>
</organism>
<evidence type="ECO:0000256" key="1">
    <source>
        <dbReference type="ARBA" id="ARBA00004141"/>
    </source>
</evidence>
<evidence type="ECO:0000256" key="3">
    <source>
        <dbReference type="ARBA" id="ARBA00022475"/>
    </source>
</evidence>
<dbReference type="InterPro" id="IPR022985">
    <property type="entry name" value="Sulfate_CysZ"/>
</dbReference>
<keyword evidence="7 11" id="KW-1133">Transmembrane helix</keyword>
<proteinExistence type="inferred from homology"/>
<dbReference type="NCBIfam" id="NF003433">
    <property type="entry name" value="PRK04949.1"/>
    <property type="match status" value="1"/>
</dbReference>
<comment type="subcellular location">
    <subcellularLocation>
        <location evidence="11">Cell inner membrane</location>
        <topology evidence="11">Multi-pass membrane protein</topology>
    </subcellularLocation>
    <subcellularLocation>
        <location evidence="1">Membrane</location>
        <topology evidence="1">Multi-pass membrane protein</topology>
    </subcellularLocation>
</comment>
<evidence type="ECO:0000256" key="4">
    <source>
        <dbReference type="ARBA" id="ARBA00022519"/>
    </source>
</evidence>
<comment type="function">
    <text evidence="11">High affinity, high specificity proton-dependent sulfate transporter, which mediates sulfate uptake. Provides the sulfur source for the cysteine synthesis pathway.</text>
</comment>
<feature type="transmembrane region" description="Helical" evidence="11">
    <location>
        <begin position="211"/>
        <end position="238"/>
    </location>
</feature>
<evidence type="ECO:0000256" key="10">
    <source>
        <dbReference type="ARBA" id="ARBA00023192"/>
    </source>
</evidence>
<reference evidence="12 13" key="1">
    <citation type="submission" date="2020-08" db="EMBL/GenBank/DDBJ databases">
        <title>A Genomic Blueprint of the Chicken Gut Microbiome.</title>
        <authorList>
            <person name="Gilroy R."/>
            <person name="Ravi A."/>
            <person name="Getino M."/>
            <person name="Pursley I."/>
            <person name="Horton D.L."/>
            <person name="Alikhan N.-F."/>
            <person name="Baker D."/>
            <person name="Gharbi K."/>
            <person name="Hall N."/>
            <person name="Watson M."/>
            <person name="Adriaenssens E.M."/>
            <person name="Foster-Nyarko E."/>
            <person name="Jarju S."/>
            <person name="Secka A."/>
            <person name="Antonio M."/>
            <person name="Oren A."/>
            <person name="Chaudhuri R."/>
            <person name="La Ragione R.M."/>
            <person name="Hildebrand F."/>
            <person name="Pallen M.J."/>
        </authorList>
    </citation>
    <scope>NUCLEOTIDE SEQUENCE [LARGE SCALE GENOMIC DNA]</scope>
    <source>
        <strain evidence="12 13">Sa2CUA2</strain>
    </source>
</reference>
<keyword evidence="2 11" id="KW-0813">Transport</keyword>
<dbReference type="Proteomes" id="UP000611945">
    <property type="component" value="Unassembled WGS sequence"/>
</dbReference>
<keyword evidence="9 11" id="KW-0472">Membrane</keyword>
<dbReference type="RefSeq" id="WP_251837063.1">
    <property type="nucleotide sequence ID" value="NZ_JACSQG010000008.1"/>
</dbReference>
<keyword evidence="3 11" id="KW-1003">Cell membrane</keyword>
<keyword evidence="13" id="KW-1185">Reference proteome</keyword>
<comment type="caution">
    <text evidence="12">The sequence shown here is derived from an EMBL/GenBank/DDBJ whole genome shotgun (WGS) entry which is preliminary data.</text>
</comment>
<feature type="transmembrane region" description="Helical" evidence="11">
    <location>
        <begin position="70"/>
        <end position="96"/>
    </location>
</feature>
<keyword evidence="4 11" id="KW-0997">Cell inner membrane</keyword>
<comment type="similarity">
    <text evidence="11">Belongs to the CysZ family.</text>
</comment>
<sequence length="250" mass="27917">MPTPTLSGPQYLREGLKLVLSPGLRLFVLLPLTINLVLFAALIGLALQQFGLWVDYFMPSLPDWLSFLEYLLWPLFVVLVLLMVFFTFTLLANVIAAPFNGFLSEKVEVVVRGQDHFPPFSGAELLAMVPRTLGREARKLAYFLPRALALLVLSLIPGLNLVAAPLWLLFGVWMMAVQYIDYPADNNKLGWNEMLAWLRAKRWQSLGFGGITYLALLVPGLNILMMPAAVAGATVFWVREGGETQLQQPL</sequence>
<dbReference type="Pfam" id="PF07264">
    <property type="entry name" value="EI24"/>
    <property type="match status" value="1"/>
</dbReference>
<protein>
    <recommendedName>
        <fullName evidence="11">Sulfate transporter CysZ</fullName>
    </recommendedName>
</protein>
<accession>A0ABR8TR75</accession>
<keyword evidence="6 11" id="KW-0812">Transmembrane</keyword>
<feature type="transmembrane region" description="Helical" evidence="11">
    <location>
        <begin position="148"/>
        <end position="176"/>
    </location>
</feature>
<feature type="transmembrane region" description="Helical" evidence="11">
    <location>
        <begin position="26"/>
        <end position="50"/>
    </location>
</feature>
<name>A0ABR8TR75_9PSED</name>
<evidence type="ECO:0000256" key="6">
    <source>
        <dbReference type="ARBA" id="ARBA00022692"/>
    </source>
</evidence>
<dbReference type="HAMAP" id="MF_00468">
    <property type="entry name" value="CysZ"/>
    <property type="match status" value="1"/>
</dbReference>
<dbReference type="EMBL" id="JACSQG010000008">
    <property type="protein sequence ID" value="MBD7978280.1"/>
    <property type="molecule type" value="Genomic_DNA"/>
</dbReference>
<gene>
    <name evidence="11 12" type="primary">cysZ</name>
    <name evidence="12" type="ORF">H9642_13930</name>
</gene>
<evidence type="ECO:0000313" key="12">
    <source>
        <dbReference type="EMBL" id="MBD7978280.1"/>
    </source>
</evidence>
<keyword evidence="8 11" id="KW-0764">Sulfate transport</keyword>
<dbReference type="InterPro" id="IPR059112">
    <property type="entry name" value="CysZ/EI24"/>
</dbReference>
<keyword evidence="10 11" id="KW-0198">Cysteine biosynthesis</keyword>
<evidence type="ECO:0000313" key="13">
    <source>
        <dbReference type="Proteomes" id="UP000611945"/>
    </source>
</evidence>
<evidence type="ECO:0000256" key="2">
    <source>
        <dbReference type="ARBA" id="ARBA00022448"/>
    </source>
</evidence>
<dbReference type="InterPro" id="IPR050480">
    <property type="entry name" value="CysZ-like"/>
</dbReference>
<evidence type="ECO:0000256" key="8">
    <source>
        <dbReference type="ARBA" id="ARBA00023032"/>
    </source>
</evidence>
<dbReference type="PANTHER" id="PTHR37468">
    <property type="entry name" value="SULFATE TRANSPORTER CYSZ"/>
    <property type="match status" value="1"/>
</dbReference>